<keyword evidence="1" id="KW-0812">Transmembrane</keyword>
<dbReference type="Proteomes" id="UP000219621">
    <property type="component" value="Unassembled WGS sequence"/>
</dbReference>
<dbReference type="RefSeq" id="WP_097280906.1">
    <property type="nucleotide sequence ID" value="NZ_OCNJ01000010.1"/>
</dbReference>
<dbReference type="AlphaFoldDB" id="A0A286GWK6"/>
<evidence type="ECO:0000256" key="1">
    <source>
        <dbReference type="SAM" id="Phobius"/>
    </source>
</evidence>
<keyword evidence="1" id="KW-0472">Membrane</keyword>
<protein>
    <submittedName>
        <fullName evidence="2">Uncharacterized protein</fullName>
    </submittedName>
</protein>
<dbReference type="EMBL" id="OCNJ01000010">
    <property type="protein sequence ID" value="SOD99883.1"/>
    <property type="molecule type" value="Genomic_DNA"/>
</dbReference>
<feature type="transmembrane region" description="Helical" evidence="1">
    <location>
        <begin position="251"/>
        <end position="278"/>
    </location>
</feature>
<sequence length="335" mass="35444">MDTTAPAALPALADDRPPARVVEEAARRWAGGSRLRVEPFVDTHFTLLGSARLHKAALGLDILRAPVNVVLGVATAGAQATGAAARLVGAKQAGAWLGRRTWFLETDVGREILFRIHDELLHLPATVGDRRVNRDGIMEAIMADPQVRLRLGALLAALSQRTDDAAFQDRLTETLATYVGSRTAAAELAGNLSLAAAGFAAYHQLTPGVVSLAAPLSATLAKTMAVSGFWAGPWAGGLWYGMVGAPAASPLLVGSVALALAAPVAVLTAFAGVVTDPVQRRLGLHRRRLTTLVDVVERQLTGDREAELRVKDYYVARVFDVLDVTAACWRALGAR</sequence>
<accession>A0A286GWK6</accession>
<reference evidence="2 3" key="1">
    <citation type="submission" date="2017-09" db="EMBL/GenBank/DDBJ databases">
        <authorList>
            <person name="Ehlers B."/>
            <person name="Leendertz F.H."/>
        </authorList>
    </citation>
    <scope>NUCLEOTIDE SEQUENCE [LARGE SCALE GENOMIC DNA]</scope>
    <source>
        <strain evidence="2 3">USBA 140</strain>
    </source>
</reference>
<keyword evidence="3" id="KW-1185">Reference proteome</keyword>
<organism evidence="2 3">
    <name type="scientific">Caenispirillum bisanense</name>
    <dbReference type="NCBI Taxonomy" id="414052"/>
    <lineage>
        <taxon>Bacteria</taxon>
        <taxon>Pseudomonadati</taxon>
        <taxon>Pseudomonadota</taxon>
        <taxon>Alphaproteobacteria</taxon>
        <taxon>Rhodospirillales</taxon>
        <taxon>Novispirillaceae</taxon>
        <taxon>Caenispirillum</taxon>
    </lineage>
</organism>
<gene>
    <name evidence="2" type="ORF">SAMN05421508_11067</name>
</gene>
<name>A0A286GWK6_9PROT</name>
<dbReference type="Pfam" id="PF20340">
    <property type="entry name" value="DUF6635"/>
    <property type="match status" value="2"/>
</dbReference>
<keyword evidence="1" id="KW-1133">Transmembrane helix</keyword>
<proteinExistence type="predicted"/>
<evidence type="ECO:0000313" key="3">
    <source>
        <dbReference type="Proteomes" id="UP000219621"/>
    </source>
</evidence>
<evidence type="ECO:0000313" key="2">
    <source>
        <dbReference type="EMBL" id="SOD99883.1"/>
    </source>
</evidence>
<dbReference type="InterPro" id="IPR046575">
    <property type="entry name" value="DUF6635"/>
</dbReference>